<dbReference type="Proteomes" id="UP001552299">
    <property type="component" value="Unassembled WGS sequence"/>
</dbReference>
<name>A0ABD0V651_DENTH</name>
<evidence type="ECO:0000313" key="2">
    <source>
        <dbReference type="EMBL" id="KAL0920093.1"/>
    </source>
</evidence>
<evidence type="ECO:0000256" key="1">
    <source>
        <dbReference type="SAM" id="MobiDB-lite"/>
    </source>
</evidence>
<organism evidence="2 3">
    <name type="scientific">Dendrobium thyrsiflorum</name>
    <name type="common">Pinecone-like raceme dendrobium</name>
    <name type="synonym">Orchid</name>
    <dbReference type="NCBI Taxonomy" id="117978"/>
    <lineage>
        <taxon>Eukaryota</taxon>
        <taxon>Viridiplantae</taxon>
        <taxon>Streptophyta</taxon>
        <taxon>Embryophyta</taxon>
        <taxon>Tracheophyta</taxon>
        <taxon>Spermatophyta</taxon>
        <taxon>Magnoliopsida</taxon>
        <taxon>Liliopsida</taxon>
        <taxon>Asparagales</taxon>
        <taxon>Orchidaceae</taxon>
        <taxon>Epidendroideae</taxon>
        <taxon>Malaxideae</taxon>
        <taxon>Dendrobiinae</taxon>
        <taxon>Dendrobium</taxon>
    </lineage>
</organism>
<gene>
    <name evidence="2" type="ORF">M5K25_009201</name>
</gene>
<dbReference type="AlphaFoldDB" id="A0ABD0V651"/>
<accession>A0ABD0V651</accession>
<feature type="region of interest" description="Disordered" evidence="1">
    <location>
        <begin position="55"/>
        <end position="77"/>
    </location>
</feature>
<comment type="caution">
    <text evidence="2">The sequence shown here is derived from an EMBL/GenBank/DDBJ whole genome shotgun (WGS) entry which is preliminary data.</text>
</comment>
<reference evidence="2 3" key="1">
    <citation type="journal article" date="2024" name="Plant Biotechnol. J.">
        <title>Dendrobium thyrsiflorum genome and its molecular insights into genes involved in important horticultural traits.</title>
        <authorList>
            <person name="Chen B."/>
            <person name="Wang J.Y."/>
            <person name="Zheng P.J."/>
            <person name="Li K.L."/>
            <person name="Liang Y.M."/>
            <person name="Chen X.F."/>
            <person name="Zhang C."/>
            <person name="Zhao X."/>
            <person name="He X."/>
            <person name="Zhang G.Q."/>
            <person name="Liu Z.J."/>
            <person name="Xu Q."/>
        </authorList>
    </citation>
    <scope>NUCLEOTIDE SEQUENCE [LARGE SCALE GENOMIC DNA]</scope>
    <source>
        <strain evidence="2">GZMU011</strain>
    </source>
</reference>
<proteinExistence type="predicted"/>
<evidence type="ECO:0000313" key="3">
    <source>
        <dbReference type="Proteomes" id="UP001552299"/>
    </source>
</evidence>
<sequence length="516" mass="57173">MEDFVFRRRRSVWLLNGRRVQPEEQGSGLSHTTSLSLLAKRIKGRRRLWRKLRVRSDRERKSRGGRGRTGSAGCLRDESRRTAAQAVEICDGIREGGRKKMFGGRRLEEEDRRVVVAAVGANERSSEATIEAMSQDIRDFFDRTRSRAGFAEIWRLLTDTRLTNAPQQMWFASRADHHWFLLTLLLFASSFGGLDEIVDAVDLNPLDGAASDPAIFGHVGSGLLHPFMLQTRAMGNVLPNADFAEVESAIVASGDSSADSESPPRFTCSICDAMSGLRGASLAEVLLRSRCLYIGQSFQGGKRSITSSHCLSWAFSSALKISWFIVSSEYQFRLGLRNFSVFGSHLSPHLFSDVGECDIFIIRMILFDFICFLFSLRTITSIGDGASLVLVLFSKLGRLGQTKIQGWLLLALGQAHWKDGLKTVAEPEVQHFFFSSASWLASLQMRKSQHCYSRMQRLPIGSWLLVPVGQSLVCSVIPSAQMKGFNAIGEHTGAGHNRNIVMPFGGESPGSEGPES</sequence>
<keyword evidence="3" id="KW-1185">Reference proteome</keyword>
<dbReference type="EMBL" id="JANQDX010000008">
    <property type="protein sequence ID" value="KAL0920093.1"/>
    <property type="molecule type" value="Genomic_DNA"/>
</dbReference>
<protein>
    <submittedName>
        <fullName evidence="2">Uncharacterized protein</fullName>
    </submittedName>
</protein>